<gene>
    <name evidence="7" type="ORF">MICAE_2470006</name>
</gene>
<evidence type="ECO:0000256" key="4">
    <source>
        <dbReference type="ARBA" id="ARBA00023172"/>
    </source>
</evidence>
<keyword evidence="4" id="KW-0233">DNA recombination</keyword>
<feature type="domain" description="C2H2-type" evidence="6">
    <location>
        <begin position="329"/>
        <end position="349"/>
    </location>
</feature>
<dbReference type="Proteomes" id="UP000003273">
    <property type="component" value="Unassembled WGS sequence"/>
</dbReference>
<dbReference type="EMBL" id="CAIL01000165">
    <property type="protein sequence ID" value="CCI14365.1"/>
    <property type="molecule type" value="Genomic_DNA"/>
</dbReference>
<dbReference type="Pfam" id="PF01385">
    <property type="entry name" value="OrfB_IS605"/>
    <property type="match status" value="1"/>
</dbReference>
<name>I4GX41_MICAE</name>
<dbReference type="InterPro" id="IPR013087">
    <property type="entry name" value="Znf_C2H2_type"/>
</dbReference>
<feature type="region of interest" description="Disordered" evidence="5">
    <location>
        <begin position="222"/>
        <end position="242"/>
    </location>
</feature>
<evidence type="ECO:0000256" key="5">
    <source>
        <dbReference type="SAM" id="MobiDB-lite"/>
    </source>
</evidence>
<evidence type="ECO:0000313" key="7">
    <source>
        <dbReference type="EMBL" id="CCI14365.1"/>
    </source>
</evidence>
<reference evidence="7 8" key="1">
    <citation type="submission" date="2012-04" db="EMBL/GenBank/DDBJ databases">
        <authorList>
            <person name="Genoscope - CEA"/>
        </authorList>
    </citation>
    <scope>NUCLEOTIDE SEQUENCE [LARGE SCALE GENOMIC DNA]</scope>
    <source>
        <strain evidence="7 8">9806</strain>
    </source>
</reference>
<dbReference type="InterPro" id="IPR010095">
    <property type="entry name" value="Cas12f1-like_TNB"/>
</dbReference>
<dbReference type="InterPro" id="IPR001959">
    <property type="entry name" value="Transposase"/>
</dbReference>
<dbReference type="GO" id="GO:0003677">
    <property type="term" value="F:DNA binding"/>
    <property type="evidence" value="ECO:0007669"/>
    <property type="project" value="UniProtKB-KW"/>
</dbReference>
<dbReference type="HOGENOM" id="CLU_032903_1_1_3"/>
<dbReference type="GO" id="GO:0006310">
    <property type="term" value="P:DNA recombination"/>
    <property type="evidence" value="ECO:0007669"/>
    <property type="project" value="UniProtKB-KW"/>
</dbReference>
<dbReference type="AlphaFoldDB" id="I4GX41"/>
<evidence type="ECO:0000313" key="8">
    <source>
        <dbReference type="Proteomes" id="UP000003273"/>
    </source>
</evidence>
<proteinExistence type="inferred from homology"/>
<comment type="caution">
    <text evidence="7">The sequence shown here is derived from an EMBL/GenBank/DDBJ whole genome shotgun (WGS) entry which is preliminary data.</text>
</comment>
<dbReference type="RefSeq" id="WP_002784994.1">
    <property type="nucleotide sequence ID" value="NZ_HE973252.1"/>
</dbReference>
<dbReference type="GO" id="GO:0032196">
    <property type="term" value="P:transposition"/>
    <property type="evidence" value="ECO:0007669"/>
    <property type="project" value="UniProtKB-KW"/>
</dbReference>
<keyword evidence="2" id="KW-0815">Transposition</keyword>
<dbReference type="Pfam" id="PF07282">
    <property type="entry name" value="Cas12f1-like_TNB"/>
    <property type="match status" value="1"/>
</dbReference>
<comment type="similarity">
    <text evidence="1">In the C-terminal section; belongs to the transposase 35 family.</text>
</comment>
<protein>
    <submittedName>
        <fullName evidence="7">Transposase</fullName>
    </submittedName>
</protein>
<evidence type="ECO:0000259" key="6">
    <source>
        <dbReference type="PROSITE" id="PS00028"/>
    </source>
</evidence>
<dbReference type="NCBIfam" id="NF040570">
    <property type="entry name" value="guided_TnpB"/>
    <property type="match status" value="1"/>
</dbReference>
<accession>I4GX41</accession>
<dbReference type="PROSITE" id="PS00028">
    <property type="entry name" value="ZINC_FINGER_C2H2_1"/>
    <property type="match status" value="1"/>
</dbReference>
<organism evidence="7 8">
    <name type="scientific">Microcystis aeruginosa PCC 9806</name>
    <dbReference type="NCBI Taxonomy" id="1160282"/>
    <lineage>
        <taxon>Bacteria</taxon>
        <taxon>Bacillati</taxon>
        <taxon>Cyanobacteriota</taxon>
        <taxon>Cyanophyceae</taxon>
        <taxon>Oscillatoriophycideae</taxon>
        <taxon>Chroococcales</taxon>
        <taxon>Microcystaceae</taxon>
        <taxon>Microcystis</taxon>
    </lineage>
</organism>
<sequence>MFVLEYKVKPKPNQIEAINEAIRTTQFVRNKVLRYWMDNQGVGKTELFRYNTALRKEFKFVDDLNSHACQTAVERTWRAITRFYDNCQNKVKGKKGYPKFKKHSRSVEYKVSGWKLSKDKRHITFTDKKGIGTLKLIGSRDINYYQPDQIKRVRILNRADGYYVQFCIKLDPRDTVKPLTPSQKATGIDVGLKFFLVDSGGHQIDCPNYYRKAEKQLTRLNRKKSKKYRKGKKQSRNYHKARKRYARKHLRVSRQREEFVKSVALRLVKSNDLIAYENLNIKGMVKNRHLAKSITDAGWSVFRQWLEYFGDKYGKLTIAVSPHNTSQNCSNCGQKVQKSLSTRTHVCPHCGYTDCRDRNAALNILQKGLSSVGRTQTLNASGEIPSWLVGEILLANGDSMNEESPSKETGSVNNHISR</sequence>
<feature type="region of interest" description="Disordered" evidence="5">
    <location>
        <begin position="398"/>
        <end position="418"/>
    </location>
</feature>
<evidence type="ECO:0000256" key="2">
    <source>
        <dbReference type="ARBA" id="ARBA00022578"/>
    </source>
</evidence>
<evidence type="ECO:0000256" key="3">
    <source>
        <dbReference type="ARBA" id="ARBA00023125"/>
    </source>
</evidence>
<keyword evidence="3" id="KW-0238">DNA-binding</keyword>
<evidence type="ECO:0000256" key="1">
    <source>
        <dbReference type="ARBA" id="ARBA00008761"/>
    </source>
</evidence>